<evidence type="ECO:0000256" key="1">
    <source>
        <dbReference type="SAM" id="MobiDB-lite"/>
    </source>
</evidence>
<proteinExistence type="predicted"/>
<keyword evidence="3" id="KW-1185">Reference proteome</keyword>
<organism evidence="2 3">
    <name type="scientific">Dothistroma septosporum (strain NZE10 / CBS 128990)</name>
    <name type="common">Red band needle blight fungus</name>
    <name type="synonym">Mycosphaerella pini</name>
    <dbReference type="NCBI Taxonomy" id="675120"/>
    <lineage>
        <taxon>Eukaryota</taxon>
        <taxon>Fungi</taxon>
        <taxon>Dikarya</taxon>
        <taxon>Ascomycota</taxon>
        <taxon>Pezizomycotina</taxon>
        <taxon>Dothideomycetes</taxon>
        <taxon>Dothideomycetidae</taxon>
        <taxon>Mycosphaerellales</taxon>
        <taxon>Mycosphaerellaceae</taxon>
        <taxon>Dothistroma</taxon>
    </lineage>
</organism>
<evidence type="ECO:0000313" key="2">
    <source>
        <dbReference type="EMBL" id="EME40338.1"/>
    </source>
</evidence>
<reference evidence="2 3" key="2">
    <citation type="journal article" date="2012" name="PLoS Pathog.">
        <title>Diverse lifestyles and strategies of plant pathogenesis encoded in the genomes of eighteen Dothideomycetes fungi.</title>
        <authorList>
            <person name="Ohm R.A."/>
            <person name="Feau N."/>
            <person name="Henrissat B."/>
            <person name="Schoch C.L."/>
            <person name="Horwitz B.A."/>
            <person name="Barry K.W."/>
            <person name="Condon B.J."/>
            <person name="Copeland A.C."/>
            <person name="Dhillon B."/>
            <person name="Glaser F."/>
            <person name="Hesse C.N."/>
            <person name="Kosti I."/>
            <person name="LaButti K."/>
            <person name="Lindquist E.A."/>
            <person name="Lucas S."/>
            <person name="Salamov A.A."/>
            <person name="Bradshaw R.E."/>
            <person name="Ciuffetti L."/>
            <person name="Hamelin R.C."/>
            <person name="Kema G.H.J."/>
            <person name="Lawrence C."/>
            <person name="Scott J.A."/>
            <person name="Spatafora J.W."/>
            <person name="Turgeon B.G."/>
            <person name="de Wit P.J.G.M."/>
            <person name="Zhong S."/>
            <person name="Goodwin S.B."/>
            <person name="Grigoriev I.V."/>
        </authorList>
    </citation>
    <scope>NUCLEOTIDE SEQUENCE [LARGE SCALE GENOMIC DNA]</scope>
    <source>
        <strain evidence="3">NZE10 / CBS 128990</strain>
    </source>
</reference>
<dbReference type="Proteomes" id="UP000016933">
    <property type="component" value="Unassembled WGS sequence"/>
</dbReference>
<accession>N1PCQ8</accession>
<evidence type="ECO:0000313" key="3">
    <source>
        <dbReference type="Proteomes" id="UP000016933"/>
    </source>
</evidence>
<feature type="region of interest" description="Disordered" evidence="1">
    <location>
        <begin position="149"/>
        <end position="172"/>
    </location>
</feature>
<reference evidence="3" key="1">
    <citation type="journal article" date="2012" name="PLoS Genet.">
        <title>The genomes of the fungal plant pathogens Cladosporium fulvum and Dothistroma septosporum reveal adaptation to different hosts and lifestyles but also signatures of common ancestry.</title>
        <authorList>
            <person name="de Wit P.J.G.M."/>
            <person name="van der Burgt A."/>
            <person name="Oekmen B."/>
            <person name="Stergiopoulos I."/>
            <person name="Abd-Elsalam K.A."/>
            <person name="Aerts A.L."/>
            <person name="Bahkali A.H."/>
            <person name="Beenen H.G."/>
            <person name="Chettri P."/>
            <person name="Cox M.P."/>
            <person name="Datema E."/>
            <person name="de Vries R.P."/>
            <person name="Dhillon B."/>
            <person name="Ganley A.R."/>
            <person name="Griffiths S.A."/>
            <person name="Guo Y."/>
            <person name="Hamelin R.C."/>
            <person name="Henrissat B."/>
            <person name="Kabir M.S."/>
            <person name="Jashni M.K."/>
            <person name="Kema G."/>
            <person name="Klaubauf S."/>
            <person name="Lapidus A."/>
            <person name="Levasseur A."/>
            <person name="Lindquist E."/>
            <person name="Mehrabi R."/>
            <person name="Ohm R.A."/>
            <person name="Owen T.J."/>
            <person name="Salamov A."/>
            <person name="Schwelm A."/>
            <person name="Schijlen E."/>
            <person name="Sun H."/>
            <person name="van den Burg H.A."/>
            <person name="van Ham R.C.H.J."/>
            <person name="Zhang S."/>
            <person name="Goodwin S.B."/>
            <person name="Grigoriev I.V."/>
            <person name="Collemare J."/>
            <person name="Bradshaw R.E."/>
        </authorList>
    </citation>
    <scope>NUCLEOTIDE SEQUENCE [LARGE SCALE GENOMIC DNA]</scope>
    <source>
        <strain evidence="3">NZE10 / CBS 128990</strain>
    </source>
</reference>
<dbReference type="EMBL" id="KB446544">
    <property type="protein sequence ID" value="EME40338.1"/>
    <property type="molecule type" value="Genomic_DNA"/>
</dbReference>
<feature type="compositionally biased region" description="Basic and acidic residues" evidence="1">
    <location>
        <begin position="157"/>
        <end position="172"/>
    </location>
</feature>
<gene>
    <name evidence="2" type="ORF">DOTSEDRAFT_38294</name>
</gene>
<dbReference type="AlphaFoldDB" id="N1PCQ8"/>
<dbReference type="HOGENOM" id="CLU_1555214_0_0_1"/>
<name>N1PCQ8_DOTSN</name>
<protein>
    <submittedName>
        <fullName evidence="2">Uncharacterized protein</fullName>
    </submittedName>
</protein>
<sequence>MQARMTVIPISFTTAQHPPISRSPRLLSKTTELGFNVKLRYKCYDTGVDFDIITAAPIHLPAGLSPVAAFSYLGIHLWKNSQCFRTRICNTDDFSRLDSGGHWTKATVLVNAGTKLTDTHKIAMASREAAGSLESESECDNEPRYPMRGMNDYEMPLPKDEFNRGEWFSRNR</sequence>